<evidence type="ECO:0000259" key="11">
    <source>
        <dbReference type="Pfam" id="PF00593"/>
    </source>
</evidence>
<dbReference type="STRING" id="929556.Solca_2418"/>
<dbReference type="PROSITE" id="PS52016">
    <property type="entry name" value="TONB_DEPENDENT_REC_3"/>
    <property type="match status" value="1"/>
</dbReference>
<evidence type="ECO:0000256" key="5">
    <source>
        <dbReference type="ARBA" id="ARBA00023077"/>
    </source>
</evidence>
<feature type="domain" description="TonB-dependent receptor-like beta-barrel" evidence="11">
    <location>
        <begin position="432"/>
        <end position="1014"/>
    </location>
</feature>
<evidence type="ECO:0000256" key="6">
    <source>
        <dbReference type="ARBA" id="ARBA00023136"/>
    </source>
</evidence>
<dbReference type="InterPro" id="IPR008969">
    <property type="entry name" value="CarboxyPept-like_regulatory"/>
</dbReference>
<evidence type="ECO:0000259" key="12">
    <source>
        <dbReference type="Pfam" id="PF07715"/>
    </source>
</evidence>
<dbReference type="RefSeq" id="WP_014680686.1">
    <property type="nucleotide sequence ID" value="NC_017770.1"/>
</dbReference>
<dbReference type="InterPro" id="IPR023996">
    <property type="entry name" value="TonB-dep_OMP_SusC/RagA"/>
</dbReference>
<evidence type="ECO:0000256" key="8">
    <source>
        <dbReference type="PROSITE-ProRule" id="PRU01360"/>
    </source>
</evidence>
<dbReference type="EMBL" id="CP003349">
    <property type="protein sequence ID" value="AFD07459.1"/>
    <property type="molecule type" value="Genomic_DNA"/>
</dbReference>
<proteinExistence type="inferred from homology"/>
<dbReference type="eggNOG" id="COG4206">
    <property type="taxonomic scope" value="Bacteria"/>
</dbReference>
<evidence type="ECO:0000256" key="1">
    <source>
        <dbReference type="ARBA" id="ARBA00004571"/>
    </source>
</evidence>
<organism evidence="13 14">
    <name type="scientific">Solitalea canadensis (strain ATCC 29591 / DSM 3403 / JCM 21819 / LMG 8368 / NBRC 15130 / NCIMB 12057 / USAM 9D)</name>
    <name type="common">Flexibacter canadensis</name>
    <dbReference type="NCBI Taxonomy" id="929556"/>
    <lineage>
        <taxon>Bacteria</taxon>
        <taxon>Pseudomonadati</taxon>
        <taxon>Bacteroidota</taxon>
        <taxon>Sphingobacteriia</taxon>
        <taxon>Sphingobacteriales</taxon>
        <taxon>Sphingobacteriaceae</taxon>
        <taxon>Solitalea</taxon>
    </lineage>
</organism>
<dbReference type="InterPro" id="IPR023997">
    <property type="entry name" value="TonB-dep_OMP_SusC/RagA_CS"/>
</dbReference>
<keyword evidence="5 9" id="KW-0798">TonB box</keyword>
<dbReference type="Pfam" id="PF07715">
    <property type="entry name" value="Plug"/>
    <property type="match status" value="1"/>
</dbReference>
<protein>
    <submittedName>
        <fullName evidence="13">TonB-linked outer membrane protein, SusC/RagA family</fullName>
    </submittedName>
</protein>
<comment type="subcellular location">
    <subcellularLocation>
        <location evidence="1 8">Cell outer membrane</location>
        <topology evidence="1 8">Multi-pass membrane protein</topology>
    </subcellularLocation>
</comment>
<dbReference type="NCBIfam" id="TIGR04056">
    <property type="entry name" value="OMP_RagA_SusC"/>
    <property type="match status" value="1"/>
</dbReference>
<evidence type="ECO:0000256" key="9">
    <source>
        <dbReference type="RuleBase" id="RU003357"/>
    </source>
</evidence>
<dbReference type="InterPro" id="IPR000531">
    <property type="entry name" value="Beta-barrel_TonB"/>
</dbReference>
<sequence length="1059" mass="114067">MKKSLLSLIAVLLIVANSAMAQTRTITGTVTAKEDGLPIPGVNILVKGSSLGAQTDASGKYSIALPEGSKMLTFSFIGYYTKEVTVGSTSTVNISLEMNSKQLGEVVVVGYGIQKRQEFTGSAATVKGDLFKEMPVQSFGQGLTGKATGVSIVQPNGLLNNPPVIRIRGVNSISLSSFPLVVVDGIPISTSDLSVNSSTNNPLGDINPSDIETVDILKDAASTSIYGSRAAAGVLIITTKKGKQGSVKVNYDGWYGVNNAVRLPEVLNAQQYIDHKNAALARALVLNANAVPAAQRDANGKSFFPAFNADGSLIDTKWYDQIYRTAYSQNHNVNVSGGTDKTTYFLSAGFTDQDGFLKSNEFNRKTGRVTLSHKVTDWLKLSTGLSYANSYNASPNSGSSPGSSATSSSAFNSSGLGRIAVAMAPNVAPYNADGSYSVSNNTIGKGNNLVPITWSNPLVLIDKDKNSSESNRFIGNLAGEFNILKGLTFKTSYSLDRASIENIQFWNPLNGDGYAYSGRAYNNTANRNNWNWVNTLQYLFALDGKHNFNILVGSEAQKTRIENWGAAREGIADPFFDQFQGTYSSNVSAGNDINQRMLEGYFSSVSYNYAGKYFVSANLRRDGSSALASNNRWGNFGGASLGWTLSEEDFYKNSSLSKVMSSARLKASWGKVGNANISNDYGSYTTYAAGNYGGNYTWAFNQAGNNELKWETSNQTNIGFDLGFMNDRVTLEANYYYNNVSNLILGVPQSPSKGIPDNKILLNVGSMYNKGFEFGINAVPVRTAKFSWTANLNVTLNKNEVTALVDDNTPITQATGNLETSSITKVGYPVSSIYAVKTAGVNPENGRRIFINKAGEKVQYLHHGGANAWTYLDGTKANPVNSNDAQILGGTLPTWYGGFNNTFQYGNFDLGVNFTFSGGNYIYNGSRAGLLDQRQWNNSVDVLNAWSTPGQNAEIPLAIYGDNVSNGSSFPIDANVEKGDFLRLQNAVLGYRIPQNVFGKIGINSLRVYAQVSNAFILTKYSGADPEISTNGNDQLAAGVERNTIPQGRSFTFGLNLGF</sequence>
<evidence type="ECO:0000256" key="4">
    <source>
        <dbReference type="ARBA" id="ARBA00022692"/>
    </source>
</evidence>
<dbReference type="SUPFAM" id="SSF49464">
    <property type="entry name" value="Carboxypeptidase regulatory domain-like"/>
    <property type="match status" value="1"/>
</dbReference>
<dbReference type="OrthoDB" id="9768177at2"/>
<dbReference type="KEGG" id="scn:Solca_2418"/>
<dbReference type="Pfam" id="PF13715">
    <property type="entry name" value="CarbopepD_reg_2"/>
    <property type="match status" value="1"/>
</dbReference>
<dbReference type="eggNOG" id="COG4771">
    <property type="taxonomic scope" value="Bacteria"/>
</dbReference>
<gene>
    <name evidence="13" type="ordered locus">Solca_2418</name>
</gene>
<accession>H8KUN5</accession>
<keyword evidence="10" id="KW-0732">Signal</keyword>
<keyword evidence="6 8" id="KW-0472">Membrane</keyword>
<dbReference type="InterPro" id="IPR037066">
    <property type="entry name" value="Plug_dom_sf"/>
</dbReference>
<keyword evidence="3 8" id="KW-1134">Transmembrane beta strand</keyword>
<dbReference type="InterPro" id="IPR036942">
    <property type="entry name" value="Beta-barrel_TonB_sf"/>
</dbReference>
<feature type="chain" id="PRO_5003613208" evidence="10">
    <location>
        <begin position="22"/>
        <end position="1059"/>
    </location>
</feature>
<dbReference type="Pfam" id="PF00593">
    <property type="entry name" value="TonB_dep_Rec_b-barrel"/>
    <property type="match status" value="1"/>
</dbReference>
<dbReference type="GO" id="GO:0009279">
    <property type="term" value="C:cell outer membrane"/>
    <property type="evidence" value="ECO:0007669"/>
    <property type="project" value="UniProtKB-SubCell"/>
</dbReference>
<keyword evidence="2 8" id="KW-0813">Transport</keyword>
<reference evidence="13" key="1">
    <citation type="submission" date="2012-02" db="EMBL/GenBank/DDBJ databases">
        <title>The complete genome of Solitalea canadensis DSM 3403.</title>
        <authorList>
            <consortium name="US DOE Joint Genome Institute (JGI-PGF)"/>
            <person name="Lucas S."/>
            <person name="Copeland A."/>
            <person name="Lapidus A."/>
            <person name="Glavina del Rio T."/>
            <person name="Dalin E."/>
            <person name="Tice H."/>
            <person name="Bruce D."/>
            <person name="Goodwin L."/>
            <person name="Pitluck S."/>
            <person name="Peters L."/>
            <person name="Ovchinnikova G."/>
            <person name="Lu M."/>
            <person name="Kyrpides N."/>
            <person name="Mavromatis K."/>
            <person name="Ivanova N."/>
            <person name="Brettin T."/>
            <person name="Detter J.C."/>
            <person name="Han C."/>
            <person name="Larimer F."/>
            <person name="Land M."/>
            <person name="Hauser L."/>
            <person name="Markowitz V."/>
            <person name="Cheng J.-F."/>
            <person name="Hugenholtz P."/>
            <person name="Woyke T."/>
            <person name="Wu D."/>
            <person name="Spring S."/>
            <person name="Schroeder M."/>
            <person name="Kopitz M."/>
            <person name="Brambilla E."/>
            <person name="Klenk H.-P."/>
            <person name="Eisen J.A."/>
        </authorList>
    </citation>
    <scope>NUCLEOTIDE SEQUENCE</scope>
    <source>
        <strain evidence="13">DSM 3403</strain>
    </source>
</reference>
<dbReference type="InterPro" id="IPR039426">
    <property type="entry name" value="TonB-dep_rcpt-like"/>
</dbReference>
<feature type="domain" description="TonB-dependent receptor plug" evidence="12">
    <location>
        <begin position="116"/>
        <end position="234"/>
    </location>
</feature>
<dbReference type="Proteomes" id="UP000007590">
    <property type="component" value="Chromosome"/>
</dbReference>
<dbReference type="HOGENOM" id="CLU_004317_0_1_10"/>
<keyword evidence="4 8" id="KW-0812">Transmembrane</keyword>
<evidence type="ECO:0000256" key="2">
    <source>
        <dbReference type="ARBA" id="ARBA00022448"/>
    </source>
</evidence>
<comment type="similarity">
    <text evidence="8 9">Belongs to the TonB-dependent receptor family.</text>
</comment>
<dbReference type="AlphaFoldDB" id="H8KUN5"/>
<dbReference type="Gene3D" id="2.40.170.20">
    <property type="entry name" value="TonB-dependent receptor, beta-barrel domain"/>
    <property type="match status" value="1"/>
</dbReference>
<dbReference type="NCBIfam" id="TIGR04057">
    <property type="entry name" value="SusC_RagA_signa"/>
    <property type="match status" value="1"/>
</dbReference>
<evidence type="ECO:0000256" key="3">
    <source>
        <dbReference type="ARBA" id="ARBA00022452"/>
    </source>
</evidence>
<feature type="signal peptide" evidence="10">
    <location>
        <begin position="1"/>
        <end position="21"/>
    </location>
</feature>
<dbReference type="InterPro" id="IPR012910">
    <property type="entry name" value="Plug_dom"/>
</dbReference>
<keyword evidence="14" id="KW-1185">Reference proteome</keyword>
<evidence type="ECO:0000256" key="10">
    <source>
        <dbReference type="SAM" id="SignalP"/>
    </source>
</evidence>
<dbReference type="Gene3D" id="2.170.130.10">
    <property type="entry name" value="TonB-dependent receptor, plug domain"/>
    <property type="match status" value="1"/>
</dbReference>
<evidence type="ECO:0000256" key="7">
    <source>
        <dbReference type="ARBA" id="ARBA00023237"/>
    </source>
</evidence>
<evidence type="ECO:0000313" key="13">
    <source>
        <dbReference type="EMBL" id="AFD07459.1"/>
    </source>
</evidence>
<evidence type="ECO:0000313" key="14">
    <source>
        <dbReference type="Proteomes" id="UP000007590"/>
    </source>
</evidence>
<dbReference type="SUPFAM" id="SSF56935">
    <property type="entry name" value="Porins"/>
    <property type="match status" value="1"/>
</dbReference>
<name>H8KUN5_SOLCM</name>
<dbReference type="Gene3D" id="2.60.40.1120">
    <property type="entry name" value="Carboxypeptidase-like, regulatory domain"/>
    <property type="match status" value="1"/>
</dbReference>
<keyword evidence="7 8" id="KW-0998">Cell outer membrane</keyword>